<dbReference type="GO" id="GO:0046491">
    <property type="term" value="P:L-methylmalonyl-CoA metabolic process"/>
    <property type="evidence" value="ECO:0007669"/>
    <property type="project" value="TreeGrafter"/>
</dbReference>
<dbReference type="Proteomes" id="UP000278332">
    <property type="component" value="Unassembled WGS sequence"/>
</dbReference>
<dbReference type="SUPFAM" id="SSF54593">
    <property type="entry name" value="Glyoxalase/Bleomycin resistance protein/Dihydroxybiphenyl dioxygenase"/>
    <property type="match status" value="1"/>
</dbReference>
<evidence type="ECO:0000256" key="1">
    <source>
        <dbReference type="ARBA" id="ARBA00022723"/>
    </source>
</evidence>
<dbReference type="Gene3D" id="3.10.180.10">
    <property type="entry name" value="2,3-Dihydroxybiphenyl 1,2-Dioxygenase, domain 1"/>
    <property type="match status" value="1"/>
</dbReference>
<proteinExistence type="predicted"/>
<dbReference type="GO" id="GO:0004462">
    <property type="term" value="F:lactoylglutathione lyase activity"/>
    <property type="evidence" value="ECO:0007669"/>
    <property type="project" value="InterPro"/>
</dbReference>
<dbReference type="InterPro" id="IPR029068">
    <property type="entry name" value="Glyas_Bleomycin-R_OHBP_Dase"/>
</dbReference>
<keyword evidence="1" id="KW-0479">Metal-binding</keyword>
<reference evidence="3 4" key="1">
    <citation type="submission" date="2018-08" db="EMBL/GenBank/DDBJ databases">
        <title>Recombination of ecologically and evolutionarily significant loci maintains genetic cohesion in the Pseudomonas syringae species complex.</title>
        <authorList>
            <person name="Dillon M."/>
            <person name="Thakur S."/>
            <person name="Almeida R.N.D."/>
            <person name="Weir B.S."/>
            <person name="Guttman D.S."/>
        </authorList>
    </citation>
    <scope>NUCLEOTIDE SEQUENCE [LARGE SCALE GENOMIC DNA]</scope>
    <source>
        <strain evidence="3 4">ICMP 6917</strain>
    </source>
</reference>
<organism evidence="3 4">
    <name type="scientific">Pseudomonas cichorii</name>
    <dbReference type="NCBI Taxonomy" id="36746"/>
    <lineage>
        <taxon>Bacteria</taxon>
        <taxon>Pseudomonadati</taxon>
        <taxon>Pseudomonadota</taxon>
        <taxon>Gammaproteobacteria</taxon>
        <taxon>Pseudomonadales</taxon>
        <taxon>Pseudomonadaceae</taxon>
        <taxon>Pseudomonas</taxon>
    </lineage>
</organism>
<dbReference type="InterPro" id="IPR051785">
    <property type="entry name" value="MMCE/EMCE_epimerase"/>
</dbReference>
<comment type="caution">
    <text evidence="3">The sequence shown here is derived from an EMBL/GenBank/DDBJ whole genome shotgun (WGS) entry which is preliminary data.</text>
</comment>
<dbReference type="InterPro" id="IPR018146">
    <property type="entry name" value="Glyoxalase_1_CS"/>
</dbReference>
<protein>
    <submittedName>
        <fullName evidence="3">Glyoxalase protein family</fullName>
    </submittedName>
</protein>
<dbReference type="PROSITE" id="PS00934">
    <property type="entry name" value="GLYOXALASE_I_1"/>
    <property type="match status" value="1"/>
</dbReference>
<dbReference type="PANTHER" id="PTHR43048:SF3">
    <property type="entry name" value="METHYLMALONYL-COA EPIMERASE, MITOCHONDRIAL"/>
    <property type="match status" value="1"/>
</dbReference>
<evidence type="ECO:0000259" key="2">
    <source>
        <dbReference type="PROSITE" id="PS51819"/>
    </source>
</evidence>
<dbReference type="GO" id="GO:0046872">
    <property type="term" value="F:metal ion binding"/>
    <property type="evidence" value="ECO:0007669"/>
    <property type="project" value="UniProtKB-KW"/>
</dbReference>
<evidence type="ECO:0000313" key="3">
    <source>
        <dbReference type="EMBL" id="RMR59459.1"/>
    </source>
</evidence>
<dbReference type="PROSITE" id="PS51819">
    <property type="entry name" value="VOC"/>
    <property type="match status" value="1"/>
</dbReference>
<feature type="domain" description="VOC" evidence="2">
    <location>
        <begin position="31"/>
        <end position="155"/>
    </location>
</feature>
<evidence type="ECO:0000313" key="4">
    <source>
        <dbReference type="Proteomes" id="UP000278332"/>
    </source>
</evidence>
<dbReference type="PANTHER" id="PTHR43048">
    <property type="entry name" value="METHYLMALONYL-COA EPIMERASE"/>
    <property type="match status" value="1"/>
</dbReference>
<gene>
    <name evidence="3" type="ORF">ALP84_04404</name>
</gene>
<name>A0A3M4W760_PSECI</name>
<dbReference type="GO" id="GO:0004493">
    <property type="term" value="F:methylmalonyl-CoA epimerase activity"/>
    <property type="evidence" value="ECO:0007669"/>
    <property type="project" value="TreeGrafter"/>
</dbReference>
<dbReference type="InterPro" id="IPR004360">
    <property type="entry name" value="Glyas_Fos-R_dOase_dom"/>
</dbReference>
<dbReference type="Pfam" id="PF00903">
    <property type="entry name" value="Glyoxalase"/>
    <property type="match status" value="1"/>
</dbReference>
<dbReference type="AlphaFoldDB" id="A0A3M4W760"/>
<sequence length="161" mass="18264">MKRAVRWKLQRLFSAGVSLMSQRPNPARILAYDHIGIRVSDQNRSMSFYQALGFKETARFPLYEANEMLSPDGVRINLIFNGTRVPDAHNVLLDAPIKLPGMTHPAFIVDDLEVFQTWLDEQGIVITQGPHHIGPRRVALFIRDPDGNVLEFNQLVDGETQ</sequence>
<dbReference type="InterPro" id="IPR037523">
    <property type="entry name" value="VOC_core"/>
</dbReference>
<accession>A0A3M4W760</accession>
<dbReference type="EMBL" id="RBRY01000055">
    <property type="protein sequence ID" value="RMR59459.1"/>
    <property type="molecule type" value="Genomic_DNA"/>
</dbReference>